<protein>
    <submittedName>
        <fullName evidence="1">Uncharacterized protein</fullName>
    </submittedName>
</protein>
<gene>
    <name evidence="1" type="ORF">LVJ94_52805</name>
</gene>
<dbReference type="RefSeq" id="WP_394835211.1">
    <property type="nucleotide sequence ID" value="NZ_CP089929.1"/>
</dbReference>
<name>A0ABZ2L7N2_9BACT</name>
<keyword evidence="2" id="KW-1185">Reference proteome</keyword>
<evidence type="ECO:0000313" key="1">
    <source>
        <dbReference type="EMBL" id="WXB05564.1"/>
    </source>
</evidence>
<organism evidence="1 2">
    <name type="scientific">Pendulispora rubella</name>
    <dbReference type="NCBI Taxonomy" id="2741070"/>
    <lineage>
        <taxon>Bacteria</taxon>
        <taxon>Pseudomonadati</taxon>
        <taxon>Myxococcota</taxon>
        <taxon>Myxococcia</taxon>
        <taxon>Myxococcales</taxon>
        <taxon>Sorangiineae</taxon>
        <taxon>Pendulisporaceae</taxon>
        <taxon>Pendulispora</taxon>
    </lineage>
</organism>
<dbReference type="EMBL" id="CP089983">
    <property type="protein sequence ID" value="WXB05564.1"/>
    <property type="molecule type" value="Genomic_DNA"/>
</dbReference>
<reference evidence="1" key="1">
    <citation type="submission" date="2021-12" db="EMBL/GenBank/DDBJ databases">
        <title>Discovery of the Pendulisporaceae a myxobacterial family with distinct sporulation behavior and unique specialized metabolism.</title>
        <authorList>
            <person name="Garcia R."/>
            <person name="Popoff A."/>
            <person name="Bader C.D."/>
            <person name="Loehr J."/>
            <person name="Walesch S."/>
            <person name="Walt C."/>
            <person name="Boldt J."/>
            <person name="Bunk B."/>
            <person name="Haeckl F.J.F.P.J."/>
            <person name="Gunesch A.P."/>
            <person name="Birkelbach J."/>
            <person name="Nuebel U."/>
            <person name="Pietschmann T."/>
            <person name="Bach T."/>
            <person name="Mueller R."/>
        </authorList>
    </citation>
    <scope>NUCLEOTIDE SEQUENCE</scope>
    <source>
        <strain evidence="1">MSr11367</strain>
    </source>
</reference>
<accession>A0ABZ2L7N2</accession>
<evidence type="ECO:0000313" key="2">
    <source>
        <dbReference type="Proteomes" id="UP001374803"/>
    </source>
</evidence>
<sequence length="209" mass="21721">MALTFALLGCSDPTVSIGNDTGPVPVDPSTVSVSASPCPGGYEHATICCTGDNGQNAPACMRYVGTPFHPCAAGWSTYPNEKVCCSLDNPSDCSTATGPKNTNAIVGADACEGPPKCSPGTSPDPWCAGFGCWAYVPGSNGEPATRKGFCDSEKTPPSAQDGFPSSICATDCPSMWFHWSEPGVCCRPDDQGRAEMCFAATRYVPLTKR</sequence>
<proteinExistence type="predicted"/>
<dbReference type="Proteomes" id="UP001374803">
    <property type="component" value="Chromosome"/>
</dbReference>